<dbReference type="Proteomes" id="UP001596432">
    <property type="component" value="Unassembled WGS sequence"/>
</dbReference>
<evidence type="ECO:0000313" key="2">
    <source>
        <dbReference type="EMBL" id="MFC7139502.1"/>
    </source>
</evidence>
<proteinExistence type="predicted"/>
<dbReference type="EMBL" id="JBHTAS010000001">
    <property type="protein sequence ID" value="MFC7139502.1"/>
    <property type="molecule type" value="Genomic_DNA"/>
</dbReference>
<protein>
    <recommendedName>
        <fullName evidence="4">Cox cluster protein</fullName>
    </recommendedName>
</protein>
<dbReference type="GeneID" id="78819758"/>
<reference evidence="2 3" key="1">
    <citation type="journal article" date="2019" name="Int. J. Syst. Evol. Microbiol.">
        <title>The Global Catalogue of Microorganisms (GCM) 10K type strain sequencing project: providing services to taxonomists for standard genome sequencing and annotation.</title>
        <authorList>
            <consortium name="The Broad Institute Genomics Platform"/>
            <consortium name="The Broad Institute Genome Sequencing Center for Infectious Disease"/>
            <person name="Wu L."/>
            <person name="Ma J."/>
        </authorList>
    </citation>
    <scope>NUCLEOTIDE SEQUENCE [LARGE SCALE GENOMIC DNA]</scope>
    <source>
        <strain evidence="2 3">XZYJT29</strain>
    </source>
</reference>
<evidence type="ECO:0000256" key="1">
    <source>
        <dbReference type="SAM" id="Phobius"/>
    </source>
</evidence>
<evidence type="ECO:0000313" key="3">
    <source>
        <dbReference type="Proteomes" id="UP001596432"/>
    </source>
</evidence>
<comment type="caution">
    <text evidence="2">The sequence shown here is derived from an EMBL/GenBank/DDBJ whole genome shotgun (WGS) entry which is preliminary data.</text>
</comment>
<sequence length="99" mass="10243">MEYTTTNVIDRAAMALGGGLVLLGVVGLGIVEMLDGAPYGAAPTTNDAGEVSATPLVDPNLRTGLVIAGLVVLLAWQCYRMAAMPHGETDDQRVEVTAD</sequence>
<organism evidence="2 3">
    <name type="scientific">Halosimplex aquaticum</name>
    <dbReference type="NCBI Taxonomy" id="3026162"/>
    <lineage>
        <taxon>Archaea</taxon>
        <taxon>Methanobacteriati</taxon>
        <taxon>Methanobacteriota</taxon>
        <taxon>Stenosarchaea group</taxon>
        <taxon>Halobacteria</taxon>
        <taxon>Halobacteriales</taxon>
        <taxon>Haloarculaceae</taxon>
        <taxon>Halosimplex</taxon>
    </lineage>
</organism>
<accession>A0ABD5Y215</accession>
<feature type="transmembrane region" description="Helical" evidence="1">
    <location>
        <begin position="61"/>
        <end position="79"/>
    </location>
</feature>
<keyword evidence="1" id="KW-1133">Transmembrane helix</keyword>
<keyword evidence="1" id="KW-0812">Transmembrane</keyword>
<keyword evidence="3" id="KW-1185">Reference proteome</keyword>
<evidence type="ECO:0008006" key="4">
    <source>
        <dbReference type="Google" id="ProtNLM"/>
    </source>
</evidence>
<name>A0ABD5Y215_9EURY</name>
<dbReference type="RefSeq" id="WP_274325089.1">
    <property type="nucleotide sequence ID" value="NZ_CP118158.1"/>
</dbReference>
<gene>
    <name evidence="2" type="ORF">ACFQMA_06565</name>
</gene>
<dbReference type="AlphaFoldDB" id="A0ABD5Y215"/>
<feature type="transmembrane region" description="Helical" evidence="1">
    <location>
        <begin position="12"/>
        <end position="31"/>
    </location>
</feature>
<keyword evidence="1" id="KW-0472">Membrane</keyword>